<dbReference type="Gene3D" id="3.40.50.1580">
    <property type="entry name" value="Nucleoside phosphorylase domain"/>
    <property type="match status" value="1"/>
</dbReference>
<dbReference type="GO" id="GO:0003824">
    <property type="term" value="F:catalytic activity"/>
    <property type="evidence" value="ECO:0007669"/>
    <property type="project" value="InterPro"/>
</dbReference>
<organism evidence="1">
    <name type="scientific">Nymphaea colorata</name>
    <name type="common">pocket water lily</name>
    <dbReference type="NCBI Taxonomy" id="210225"/>
    <lineage>
        <taxon>Eukaryota</taxon>
        <taxon>Viridiplantae</taxon>
        <taxon>Streptophyta</taxon>
        <taxon>Embryophyta</taxon>
        <taxon>Tracheophyta</taxon>
        <taxon>Spermatophyta</taxon>
        <taxon>Magnoliopsida</taxon>
        <taxon>Nymphaeales</taxon>
        <taxon>Nymphaeaceae</taxon>
        <taxon>Nymphaea</taxon>
    </lineage>
</organism>
<dbReference type="AlphaFoldDB" id="A0A5K1E280"/>
<name>A0A5K1E280_9MAGN</name>
<reference evidence="1" key="1">
    <citation type="submission" date="2019-09" db="EMBL/GenBank/DDBJ databases">
        <authorList>
            <person name="Zhang L."/>
        </authorList>
    </citation>
    <scope>NUCLEOTIDE SEQUENCE</scope>
</reference>
<sequence length="107" mass="11973">MHGLKLERCVNSTTCLPRAPVTVGVKRGISANIYLDNAAYRSFIYKKFNVTLVDKESAAVSLICLHQRTPFILIWSLSDLAGGGTSFWKEANTYSTPLLWFEMSFPP</sequence>
<dbReference type="Gramene" id="NC6G0252800.1">
    <property type="protein sequence ID" value="NC6G0252800.1:cds"/>
    <property type="gene ID" value="NC6G0252800"/>
</dbReference>
<accession>A0A5K1E280</accession>
<evidence type="ECO:0000313" key="1">
    <source>
        <dbReference type="EMBL" id="VVW45711.1"/>
    </source>
</evidence>
<dbReference type="PANTHER" id="PTHR21234:SF42">
    <property type="entry name" value="PHOSPHORYLASE SUPERFAMILY PROTEIN"/>
    <property type="match status" value="1"/>
</dbReference>
<dbReference type="SUPFAM" id="SSF53167">
    <property type="entry name" value="Purine and uridine phosphorylases"/>
    <property type="match status" value="1"/>
</dbReference>
<proteinExistence type="predicted"/>
<gene>
    <name evidence="1" type="ORF">NYM_LOCUS21825</name>
</gene>
<protein>
    <submittedName>
        <fullName evidence="1">Uncharacterized protein</fullName>
    </submittedName>
</protein>
<dbReference type="GO" id="GO:0009116">
    <property type="term" value="P:nucleoside metabolic process"/>
    <property type="evidence" value="ECO:0007669"/>
    <property type="project" value="InterPro"/>
</dbReference>
<dbReference type="EMBL" id="LR721784">
    <property type="protein sequence ID" value="VVW45711.1"/>
    <property type="molecule type" value="Genomic_DNA"/>
</dbReference>
<dbReference type="PANTHER" id="PTHR21234">
    <property type="entry name" value="PURINE NUCLEOSIDE PHOSPHORYLASE"/>
    <property type="match status" value="1"/>
</dbReference>
<dbReference type="InterPro" id="IPR035994">
    <property type="entry name" value="Nucleoside_phosphorylase_sf"/>
</dbReference>